<dbReference type="KEGG" id="hro:HELRODRAFT_162176"/>
<feature type="compositionally biased region" description="Basic and acidic residues" evidence="1">
    <location>
        <begin position="18"/>
        <end position="35"/>
    </location>
</feature>
<evidence type="ECO:0000256" key="1">
    <source>
        <dbReference type="SAM" id="MobiDB-lite"/>
    </source>
</evidence>
<reference evidence="2 4" key="2">
    <citation type="journal article" date="2013" name="Nature">
        <title>Insights into bilaterian evolution from three spiralian genomes.</title>
        <authorList>
            <person name="Simakov O."/>
            <person name="Marletaz F."/>
            <person name="Cho S.J."/>
            <person name="Edsinger-Gonzales E."/>
            <person name="Havlak P."/>
            <person name="Hellsten U."/>
            <person name="Kuo D.H."/>
            <person name="Larsson T."/>
            <person name="Lv J."/>
            <person name="Arendt D."/>
            <person name="Savage R."/>
            <person name="Osoegawa K."/>
            <person name="de Jong P."/>
            <person name="Grimwood J."/>
            <person name="Chapman J.A."/>
            <person name="Shapiro H."/>
            <person name="Aerts A."/>
            <person name="Otillar R.P."/>
            <person name="Terry A.Y."/>
            <person name="Boore J.L."/>
            <person name="Grigoriev I.V."/>
            <person name="Lindberg D.R."/>
            <person name="Seaver E.C."/>
            <person name="Weisblat D.A."/>
            <person name="Putnam N.H."/>
            <person name="Rokhsar D.S."/>
        </authorList>
    </citation>
    <scope>NUCLEOTIDE SEQUENCE</scope>
</reference>
<dbReference type="CTD" id="20199468"/>
<accession>T1ESB8</accession>
<dbReference type="RefSeq" id="XP_009022707.1">
    <property type="nucleotide sequence ID" value="XM_009024459.1"/>
</dbReference>
<name>T1ESB8_HELRO</name>
<dbReference type="EMBL" id="AMQM01001048">
    <property type="status" value="NOT_ANNOTATED_CDS"/>
    <property type="molecule type" value="Genomic_DNA"/>
</dbReference>
<keyword evidence="4" id="KW-1185">Reference proteome</keyword>
<evidence type="ECO:0000313" key="3">
    <source>
        <dbReference type="EnsemblMetazoa" id="HelroP162176"/>
    </source>
</evidence>
<protein>
    <submittedName>
        <fullName evidence="2 3">Uncharacterized protein</fullName>
    </submittedName>
</protein>
<feature type="region of interest" description="Disordered" evidence="1">
    <location>
        <begin position="1"/>
        <end position="45"/>
    </location>
</feature>
<dbReference type="HOGENOM" id="CLU_2173703_0_0_1"/>
<sequence>MGAEGSKEKKKEKHDKKKGGNEKDDKKGKKNEKSKNPNQGKVGATSCDLKVHQLEAELLVNFNTSFSGFFLEIPSISITESTRREMMEKRPTKIGGLNGISIANSAFVNN</sequence>
<reference evidence="3" key="3">
    <citation type="submission" date="2015-06" db="UniProtKB">
        <authorList>
            <consortium name="EnsemblMetazoa"/>
        </authorList>
    </citation>
    <scope>IDENTIFICATION</scope>
</reference>
<dbReference type="AlphaFoldDB" id="T1ESB8"/>
<dbReference type="InParanoid" id="T1ESB8"/>
<organism evidence="3 4">
    <name type="scientific">Helobdella robusta</name>
    <name type="common">Californian leech</name>
    <dbReference type="NCBI Taxonomy" id="6412"/>
    <lineage>
        <taxon>Eukaryota</taxon>
        <taxon>Metazoa</taxon>
        <taxon>Spiralia</taxon>
        <taxon>Lophotrochozoa</taxon>
        <taxon>Annelida</taxon>
        <taxon>Clitellata</taxon>
        <taxon>Hirudinea</taxon>
        <taxon>Rhynchobdellida</taxon>
        <taxon>Glossiphoniidae</taxon>
        <taxon>Helobdella</taxon>
    </lineage>
</organism>
<gene>
    <name evidence="3" type="primary">20199468</name>
    <name evidence="2" type="ORF">HELRODRAFT_162176</name>
</gene>
<reference evidence="4" key="1">
    <citation type="submission" date="2012-12" db="EMBL/GenBank/DDBJ databases">
        <authorList>
            <person name="Hellsten U."/>
            <person name="Grimwood J."/>
            <person name="Chapman J.A."/>
            <person name="Shapiro H."/>
            <person name="Aerts A."/>
            <person name="Otillar R.P."/>
            <person name="Terry A.Y."/>
            <person name="Boore J.L."/>
            <person name="Simakov O."/>
            <person name="Marletaz F."/>
            <person name="Cho S.-J."/>
            <person name="Edsinger-Gonzales E."/>
            <person name="Havlak P."/>
            <person name="Kuo D.-H."/>
            <person name="Larsson T."/>
            <person name="Lv J."/>
            <person name="Arendt D."/>
            <person name="Savage R."/>
            <person name="Osoegawa K."/>
            <person name="de Jong P."/>
            <person name="Lindberg D.R."/>
            <person name="Seaver E.C."/>
            <person name="Weisblat D.A."/>
            <person name="Putnam N.H."/>
            <person name="Grigoriev I.V."/>
            <person name="Rokhsar D.S."/>
        </authorList>
    </citation>
    <scope>NUCLEOTIDE SEQUENCE</scope>
</reference>
<dbReference type="GeneID" id="20199468"/>
<dbReference type="EMBL" id="KB097143">
    <property type="protein sequence ID" value="ESN98725.1"/>
    <property type="molecule type" value="Genomic_DNA"/>
</dbReference>
<proteinExistence type="predicted"/>
<evidence type="ECO:0000313" key="4">
    <source>
        <dbReference type="Proteomes" id="UP000015101"/>
    </source>
</evidence>
<dbReference type="EnsemblMetazoa" id="HelroT162176">
    <property type="protein sequence ID" value="HelroP162176"/>
    <property type="gene ID" value="HelroG162176"/>
</dbReference>
<evidence type="ECO:0000313" key="2">
    <source>
        <dbReference type="EMBL" id="ESN98725.1"/>
    </source>
</evidence>
<dbReference type="Proteomes" id="UP000015101">
    <property type="component" value="Unassembled WGS sequence"/>
</dbReference>